<dbReference type="EMBL" id="UOEK01000272">
    <property type="protein sequence ID" value="VAW03904.1"/>
    <property type="molecule type" value="Genomic_DNA"/>
</dbReference>
<dbReference type="SUPFAM" id="SSF50475">
    <property type="entry name" value="FMN-binding split barrel"/>
    <property type="match status" value="1"/>
</dbReference>
<evidence type="ECO:0000259" key="1">
    <source>
        <dbReference type="Pfam" id="PF01977"/>
    </source>
</evidence>
<feature type="domain" description="3-octaprenyl-4-hydroxybenzoate carboxy-lyase-like N-terminal" evidence="2">
    <location>
        <begin position="10"/>
        <end position="91"/>
    </location>
</feature>
<dbReference type="PANTHER" id="PTHR30108:SF17">
    <property type="entry name" value="FERULIC ACID DECARBOXYLASE 1"/>
    <property type="match status" value="1"/>
</dbReference>
<reference evidence="4" key="1">
    <citation type="submission" date="2018-06" db="EMBL/GenBank/DDBJ databases">
        <authorList>
            <person name="Zhirakovskaya E."/>
        </authorList>
    </citation>
    <scope>NUCLEOTIDE SEQUENCE</scope>
</reference>
<accession>A0A3B0T4Z9</accession>
<name>A0A3B0T4Z9_9ZZZZ</name>
<dbReference type="GO" id="GO:0046281">
    <property type="term" value="P:cinnamic acid catabolic process"/>
    <property type="evidence" value="ECO:0007669"/>
    <property type="project" value="TreeGrafter"/>
</dbReference>
<organism evidence="4">
    <name type="scientific">hydrothermal vent metagenome</name>
    <dbReference type="NCBI Taxonomy" id="652676"/>
    <lineage>
        <taxon>unclassified sequences</taxon>
        <taxon>metagenomes</taxon>
        <taxon>ecological metagenomes</taxon>
    </lineage>
</organism>
<dbReference type="InterPro" id="IPR049383">
    <property type="entry name" value="UbiD-like_N"/>
</dbReference>
<evidence type="ECO:0000259" key="3">
    <source>
        <dbReference type="Pfam" id="PF20696"/>
    </source>
</evidence>
<dbReference type="AlphaFoldDB" id="A0A3B0T4Z9"/>
<evidence type="ECO:0000313" key="4">
    <source>
        <dbReference type="EMBL" id="VAW03904.1"/>
    </source>
</evidence>
<dbReference type="PANTHER" id="PTHR30108">
    <property type="entry name" value="3-OCTAPRENYL-4-HYDROXYBENZOATE CARBOXY-LYASE-RELATED"/>
    <property type="match status" value="1"/>
</dbReference>
<dbReference type="InterPro" id="IPR048304">
    <property type="entry name" value="UbiD_Rift_dom"/>
</dbReference>
<dbReference type="SUPFAM" id="SSF143968">
    <property type="entry name" value="UbiD C-terminal domain-like"/>
    <property type="match status" value="1"/>
</dbReference>
<evidence type="ECO:0000259" key="2">
    <source>
        <dbReference type="Pfam" id="PF20695"/>
    </source>
</evidence>
<dbReference type="NCBIfam" id="TIGR00148">
    <property type="entry name" value="UbiD family decarboxylase"/>
    <property type="match status" value="1"/>
</dbReference>
<sequence>MPFNDLRSFIDRLEEENQLHRVEREVDWNLELSHVAKLNEERQGGGSALLFENIKDYPGHRVFTSSMTARERLALALEMPQDTSLMHLSQEWVERIHGKTVPPNVVETGPTKENILLGDDADILKIPTPWFYPGDGGRYFGTAGYLITRNLKTGRLNLGTYRAMIGESQELCIYMIQAKDGEIDFRDYQEAGIPMPVAYVSGCDPTLFLCGSTLFGLDESEYDVAGALRGAPVDVVKAETSDLLVPATAEWVVEGEIVPGETRPEGPFGEYTGHYSGKGDEEQYFIRVKAITHRNDPILWSTTVGRPTTDTHMIMSVNRTASLWNDLRRMQIPGITAVYGPPASAGRMLVIIAVKQMYHGHSTQVGLAAFASTTGNYGLKTVILVDDDIDVENMDQVMYALSFKYQPDRGTQILHRGRSTPLDPSLPRSDRFMTSRAIIDCTTPYEWDDDEKPARIFLDDDMAAYVKEHWAEYFG</sequence>
<dbReference type="GO" id="GO:0016831">
    <property type="term" value="F:carboxy-lyase activity"/>
    <property type="evidence" value="ECO:0007669"/>
    <property type="project" value="InterPro"/>
</dbReference>
<dbReference type="InterPro" id="IPR049381">
    <property type="entry name" value="UbiD-like_C"/>
</dbReference>
<dbReference type="GO" id="GO:0005737">
    <property type="term" value="C:cytoplasm"/>
    <property type="evidence" value="ECO:0007669"/>
    <property type="project" value="TreeGrafter"/>
</dbReference>
<feature type="domain" description="3-octaprenyl-4-hydroxybenzoate carboxy-lyase-like Rift-related" evidence="1">
    <location>
        <begin position="107"/>
        <end position="307"/>
    </location>
</feature>
<dbReference type="Pfam" id="PF20696">
    <property type="entry name" value="UbiD_C"/>
    <property type="match status" value="1"/>
</dbReference>
<dbReference type="InterPro" id="IPR002830">
    <property type="entry name" value="UbiD"/>
</dbReference>
<gene>
    <name evidence="4" type="ORF">MNBD_ACTINO02-2521</name>
</gene>
<proteinExistence type="predicted"/>
<dbReference type="Gene3D" id="3.40.1670.10">
    <property type="entry name" value="UbiD C-terminal domain-like"/>
    <property type="match status" value="1"/>
</dbReference>
<dbReference type="GO" id="GO:0033494">
    <property type="term" value="P:ferulate metabolic process"/>
    <property type="evidence" value="ECO:0007669"/>
    <property type="project" value="TreeGrafter"/>
</dbReference>
<protein>
    <submittedName>
        <fullName evidence="4">UbiD family decarboxylase, Gmet_2102 type</fullName>
    </submittedName>
</protein>
<feature type="domain" description="3-octaprenyl-4-hydroxybenzoate carboxy-lyase-like C-terminal" evidence="3">
    <location>
        <begin position="312"/>
        <end position="441"/>
    </location>
</feature>
<dbReference type="Pfam" id="PF20695">
    <property type="entry name" value="UbiD_N"/>
    <property type="match status" value="1"/>
</dbReference>
<dbReference type="Pfam" id="PF01977">
    <property type="entry name" value="UbiD"/>
    <property type="match status" value="1"/>
</dbReference>